<dbReference type="RefSeq" id="WP_022745864.1">
    <property type="nucleotide sequence ID" value="NC_022571.1"/>
</dbReference>
<dbReference type="OrthoDB" id="9773308at2"/>
<name>U5MTG4_CLOSA</name>
<keyword evidence="2" id="KW-0175">Coiled coil</keyword>
<dbReference type="PROSITE" id="PS00552">
    <property type="entry name" value="HTH_MERR_1"/>
    <property type="match status" value="1"/>
</dbReference>
<dbReference type="Pfam" id="PF06445">
    <property type="entry name" value="GyrI-like"/>
    <property type="match status" value="1"/>
</dbReference>
<evidence type="ECO:0000313" key="4">
    <source>
        <dbReference type="EMBL" id="AGX42926.1"/>
    </source>
</evidence>
<feature type="domain" description="HTH merR-type" evidence="3">
    <location>
        <begin position="8"/>
        <end position="77"/>
    </location>
</feature>
<keyword evidence="5" id="KW-1185">Reference proteome</keyword>
<dbReference type="KEGG" id="csb:CLSA_c19420"/>
<dbReference type="InterPro" id="IPR011256">
    <property type="entry name" value="Reg_factor_effector_dom_sf"/>
</dbReference>
<keyword evidence="1" id="KW-0238">DNA-binding</keyword>
<dbReference type="SUPFAM" id="SSF55136">
    <property type="entry name" value="Probable bacterial effector-binding domain"/>
    <property type="match status" value="1"/>
</dbReference>
<dbReference type="PANTHER" id="PTHR30204:SF85">
    <property type="entry name" value="MULTIDRUG-EFFLUX TRANSPORTER 2 REGULATOR"/>
    <property type="match status" value="1"/>
</dbReference>
<evidence type="ECO:0000313" key="5">
    <source>
        <dbReference type="Proteomes" id="UP000017118"/>
    </source>
</evidence>
<proteinExistence type="predicted"/>
<reference evidence="4 5" key="1">
    <citation type="journal article" date="2013" name="Genome Announc.">
        <title>Complete Genome Sequence of the Solvent Producer Clostridium saccharobutylicum NCP262 (DSM 13864).</title>
        <authorList>
            <person name="Poehlein A."/>
            <person name="Hartwich K."/>
            <person name="Krabben P."/>
            <person name="Ehrenreich A."/>
            <person name="Liebl W."/>
            <person name="Durre P."/>
            <person name="Gottschalk G."/>
            <person name="Daniel R."/>
        </authorList>
    </citation>
    <scope>NUCLEOTIDE SEQUENCE [LARGE SCALE GENOMIC DNA]</scope>
    <source>
        <strain evidence="4">DSM 13864</strain>
    </source>
</reference>
<protein>
    <submittedName>
        <fullName evidence="4">Multidrug-efflux transporter 2 regulator</fullName>
    </submittedName>
</protein>
<dbReference type="EMBL" id="CP006721">
    <property type="protein sequence ID" value="AGX42926.1"/>
    <property type="molecule type" value="Genomic_DNA"/>
</dbReference>
<dbReference type="PATRIC" id="fig|1345695.10.peg.2482"/>
<dbReference type="GO" id="GO:0003700">
    <property type="term" value="F:DNA-binding transcription factor activity"/>
    <property type="evidence" value="ECO:0007669"/>
    <property type="project" value="InterPro"/>
</dbReference>
<dbReference type="HOGENOM" id="CLU_065103_0_2_9"/>
<dbReference type="InterPro" id="IPR009061">
    <property type="entry name" value="DNA-bd_dom_put_sf"/>
</dbReference>
<dbReference type="Pfam" id="PF13411">
    <property type="entry name" value="MerR_1"/>
    <property type="match status" value="1"/>
</dbReference>
<dbReference type="PROSITE" id="PS50937">
    <property type="entry name" value="HTH_MERR_2"/>
    <property type="match status" value="1"/>
</dbReference>
<accession>U5MTG4</accession>
<dbReference type="Proteomes" id="UP000017118">
    <property type="component" value="Chromosome"/>
</dbReference>
<dbReference type="SUPFAM" id="SSF46955">
    <property type="entry name" value="Putative DNA-binding domain"/>
    <property type="match status" value="1"/>
</dbReference>
<dbReference type="GeneID" id="55474409"/>
<dbReference type="PANTHER" id="PTHR30204">
    <property type="entry name" value="REDOX-CYCLING DRUG-SENSING TRANSCRIPTIONAL ACTIVATOR SOXR"/>
    <property type="match status" value="1"/>
</dbReference>
<gene>
    <name evidence="4" type="primary">bltR</name>
    <name evidence="4" type="ORF">CLSA_c19420</name>
</gene>
<dbReference type="InterPro" id="IPR047057">
    <property type="entry name" value="MerR_fam"/>
</dbReference>
<sequence>MNEDFKKYFNTGEFAKLCNVKKQTLFHYDDIGLFSPEIKDENGYRYYSVQQFEVFNVILILKEIGMPLKEIKHYLDNKTPEALIELFENKITQVNKEIENLKRIRKFMKNKIEITKKACIIDYSKITLEVLKEEKLVLSKSIENLSYKDFLKVVSEHMDYCNEHKLTSGYSISLMINRNNIFKGVSDNYSYIYTKLETNSKIKSTFTRPKGLYAVAYHQGSYTTIDETYKKLIEYLNASNLKIGKYAYEEYILDETTMRGFENYITQILVEIEEDFSCDTPTSISCKTCH</sequence>
<dbReference type="InterPro" id="IPR029442">
    <property type="entry name" value="GyrI-like"/>
</dbReference>
<evidence type="ECO:0000256" key="2">
    <source>
        <dbReference type="SAM" id="Coils"/>
    </source>
</evidence>
<dbReference type="eggNOG" id="COG4978">
    <property type="taxonomic scope" value="Bacteria"/>
</dbReference>
<dbReference type="Gene3D" id="3.20.80.10">
    <property type="entry name" value="Regulatory factor, effector binding domain"/>
    <property type="match status" value="1"/>
</dbReference>
<evidence type="ECO:0000259" key="3">
    <source>
        <dbReference type="PROSITE" id="PS50937"/>
    </source>
</evidence>
<dbReference type="SMART" id="SM00422">
    <property type="entry name" value="HTH_MERR"/>
    <property type="match status" value="1"/>
</dbReference>
<feature type="coiled-coil region" evidence="2">
    <location>
        <begin position="84"/>
        <end position="118"/>
    </location>
</feature>
<dbReference type="eggNOG" id="COG0789">
    <property type="taxonomic scope" value="Bacteria"/>
</dbReference>
<organism evidence="4 5">
    <name type="scientific">Clostridium saccharobutylicum DSM 13864</name>
    <dbReference type="NCBI Taxonomy" id="1345695"/>
    <lineage>
        <taxon>Bacteria</taxon>
        <taxon>Bacillati</taxon>
        <taxon>Bacillota</taxon>
        <taxon>Clostridia</taxon>
        <taxon>Eubacteriales</taxon>
        <taxon>Clostridiaceae</taxon>
        <taxon>Clostridium</taxon>
    </lineage>
</organism>
<evidence type="ECO:0000256" key="1">
    <source>
        <dbReference type="ARBA" id="ARBA00023125"/>
    </source>
</evidence>
<dbReference type="CDD" id="cd04782">
    <property type="entry name" value="HTH_BltR"/>
    <property type="match status" value="1"/>
</dbReference>
<dbReference type="GO" id="GO:0003677">
    <property type="term" value="F:DNA binding"/>
    <property type="evidence" value="ECO:0007669"/>
    <property type="project" value="UniProtKB-KW"/>
</dbReference>
<dbReference type="InterPro" id="IPR000551">
    <property type="entry name" value="MerR-type_HTH_dom"/>
</dbReference>
<dbReference type="AlphaFoldDB" id="U5MTG4"/>
<dbReference type="Gene3D" id="1.10.1660.10">
    <property type="match status" value="1"/>
</dbReference>